<proteinExistence type="inferred from homology"/>
<evidence type="ECO:0000313" key="7">
    <source>
        <dbReference type="Proteomes" id="UP001501079"/>
    </source>
</evidence>
<dbReference type="Pfam" id="PF01547">
    <property type="entry name" value="SBP_bac_1"/>
    <property type="match status" value="1"/>
</dbReference>
<accession>A0ABP7ZZN0</accession>
<keyword evidence="7" id="KW-1185">Reference proteome</keyword>
<evidence type="ECO:0000256" key="3">
    <source>
        <dbReference type="ARBA" id="ARBA00022448"/>
    </source>
</evidence>
<dbReference type="PANTHER" id="PTHR43649:SF31">
    <property type="entry name" value="SN-GLYCEROL-3-PHOSPHATE-BINDING PERIPLASMIC PROTEIN UGPB"/>
    <property type="match status" value="1"/>
</dbReference>
<keyword evidence="4 5" id="KW-0732">Signal</keyword>
<feature type="signal peptide" evidence="5">
    <location>
        <begin position="1"/>
        <end position="35"/>
    </location>
</feature>
<protein>
    <submittedName>
        <fullName evidence="6">N-acetylglucosamine/diacetylchitobiose ABC transporter substrate-binding protein</fullName>
    </submittedName>
</protein>
<comment type="subcellular location">
    <subcellularLocation>
        <location evidence="1">Cell envelope</location>
    </subcellularLocation>
</comment>
<dbReference type="InterPro" id="IPR022386">
    <property type="entry name" value="Chitin_NgcE"/>
</dbReference>
<comment type="similarity">
    <text evidence="2">Belongs to the bacterial solute-binding protein 1 family.</text>
</comment>
<organism evidence="6 7">
    <name type="scientific">Gryllotalpicola koreensis</name>
    <dbReference type="NCBI Taxonomy" id="993086"/>
    <lineage>
        <taxon>Bacteria</taxon>
        <taxon>Bacillati</taxon>
        <taxon>Actinomycetota</taxon>
        <taxon>Actinomycetes</taxon>
        <taxon>Micrococcales</taxon>
        <taxon>Microbacteriaceae</taxon>
        <taxon>Gryllotalpicola</taxon>
    </lineage>
</organism>
<dbReference type="InterPro" id="IPR006311">
    <property type="entry name" value="TAT_signal"/>
</dbReference>
<dbReference type="SUPFAM" id="SSF53850">
    <property type="entry name" value="Periplasmic binding protein-like II"/>
    <property type="match status" value="1"/>
</dbReference>
<dbReference type="EMBL" id="BAABBW010000003">
    <property type="protein sequence ID" value="GAA4174267.1"/>
    <property type="molecule type" value="Genomic_DNA"/>
</dbReference>
<dbReference type="InterPro" id="IPR050490">
    <property type="entry name" value="Bact_solute-bd_prot1"/>
</dbReference>
<dbReference type="NCBIfam" id="TIGR03851">
    <property type="entry name" value="chitin_NgcE"/>
    <property type="match status" value="1"/>
</dbReference>
<dbReference type="PANTHER" id="PTHR43649">
    <property type="entry name" value="ARABINOSE-BINDING PROTEIN-RELATED"/>
    <property type="match status" value="1"/>
</dbReference>
<evidence type="ECO:0000256" key="2">
    <source>
        <dbReference type="ARBA" id="ARBA00008520"/>
    </source>
</evidence>
<dbReference type="InterPro" id="IPR006059">
    <property type="entry name" value="SBP"/>
</dbReference>
<dbReference type="Proteomes" id="UP001501079">
    <property type="component" value="Unassembled WGS sequence"/>
</dbReference>
<dbReference type="Gene3D" id="3.40.190.10">
    <property type="entry name" value="Periplasmic binding protein-like II"/>
    <property type="match status" value="2"/>
</dbReference>
<sequence length="472" mass="50428">MMSEEPGRLNRRTFVRGALATTVFLPLAGALASCAAPSGGGDNSSKSGSKSAKNPFGLADTATVEAVIFNGGYGYDYVSFAAQQAKKQFPKATFKVSPSTQIAQQLQPRFVGGNPPDLIDNSGAGNIGFNTILDQLSTLDDVFEADNYEGTKIADTLYPAVKVPGTFSGKFVAINYVMTVYGMWYSASLYEENGWTPPKTWDEALDLGAKAKAAGKYLFVWGKEAATYYLTMALDSAIKEGGDQVRLDLENLKPKAWSAPEIQSVFKALETAVKNGYFVPGGAGTQFTAAQAKWSNDEQAILYPSGGWIENEMKKATKDGFKMTGAPTPTVTSSSKLPYEALRSAAGEPYIVPKEGKSPAGGKELLRAMLSKEAATNFSKTRLAPTIVKGLVPDDGFGSTALVSQTKMLDAAGDNVFNYQFLDYYGMNQDQLVVWNSFLSGQTDTAGLTKGMQDISDKVAADSSVTKLKVTS</sequence>
<name>A0ABP7ZZN0_9MICO</name>
<comment type="caution">
    <text evidence="6">The sequence shown here is derived from an EMBL/GenBank/DDBJ whole genome shotgun (WGS) entry which is preliminary data.</text>
</comment>
<dbReference type="PROSITE" id="PS51318">
    <property type="entry name" value="TAT"/>
    <property type="match status" value="1"/>
</dbReference>
<keyword evidence="3" id="KW-0813">Transport</keyword>
<gene>
    <name evidence="6" type="primary">ngcE</name>
    <name evidence="6" type="ORF">GCM10022287_17860</name>
</gene>
<evidence type="ECO:0000313" key="6">
    <source>
        <dbReference type="EMBL" id="GAA4174267.1"/>
    </source>
</evidence>
<evidence type="ECO:0000256" key="1">
    <source>
        <dbReference type="ARBA" id="ARBA00004196"/>
    </source>
</evidence>
<feature type="chain" id="PRO_5046492955" evidence="5">
    <location>
        <begin position="36"/>
        <end position="472"/>
    </location>
</feature>
<reference evidence="7" key="1">
    <citation type="journal article" date="2019" name="Int. J. Syst. Evol. Microbiol.">
        <title>The Global Catalogue of Microorganisms (GCM) 10K type strain sequencing project: providing services to taxonomists for standard genome sequencing and annotation.</title>
        <authorList>
            <consortium name="The Broad Institute Genomics Platform"/>
            <consortium name="The Broad Institute Genome Sequencing Center for Infectious Disease"/>
            <person name="Wu L."/>
            <person name="Ma J."/>
        </authorList>
    </citation>
    <scope>NUCLEOTIDE SEQUENCE [LARGE SCALE GENOMIC DNA]</scope>
    <source>
        <strain evidence="7">JCM 17591</strain>
    </source>
</reference>
<evidence type="ECO:0000256" key="5">
    <source>
        <dbReference type="SAM" id="SignalP"/>
    </source>
</evidence>
<evidence type="ECO:0000256" key="4">
    <source>
        <dbReference type="ARBA" id="ARBA00022729"/>
    </source>
</evidence>